<feature type="signal peptide" evidence="1">
    <location>
        <begin position="1"/>
        <end position="23"/>
    </location>
</feature>
<protein>
    <recommendedName>
        <fullName evidence="4">GLPGLI family protein</fullName>
    </recommendedName>
</protein>
<evidence type="ECO:0008006" key="4">
    <source>
        <dbReference type="Google" id="ProtNLM"/>
    </source>
</evidence>
<proteinExistence type="predicted"/>
<sequence length="101" mass="11513">MKKLLFTTALIIGALFNHTNVNAQTKATWVIESNVKPGVNTVKFYDDSLNLIKEMIAYKPLNVRRKKVQKTLNIMLDSLLVQNQRRLKNTEALTVVAVKDK</sequence>
<evidence type="ECO:0000256" key="1">
    <source>
        <dbReference type="SAM" id="SignalP"/>
    </source>
</evidence>
<accession>A0A9X2BBS7</accession>
<name>A0A9X2BBS7_9SPHI</name>
<keyword evidence="1" id="KW-0732">Signal</keyword>
<dbReference type="AlphaFoldDB" id="A0A9X2BBS7"/>
<comment type="caution">
    <text evidence="2">The sequence shown here is derived from an EMBL/GenBank/DDBJ whole genome shotgun (WGS) entry which is preliminary data.</text>
</comment>
<feature type="chain" id="PRO_5040960809" description="GLPGLI family protein" evidence="1">
    <location>
        <begin position="24"/>
        <end position="101"/>
    </location>
</feature>
<dbReference type="Proteomes" id="UP001139450">
    <property type="component" value="Unassembled WGS sequence"/>
</dbReference>
<dbReference type="EMBL" id="JALJEJ010000016">
    <property type="protein sequence ID" value="MCJ8212025.1"/>
    <property type="molecule type" value="Genomic_DNA"/>
</dbReference>
<evidence type="ECO:0000313" key="3">
    <source>
        <dbReference type="Proteomes" id="UP001139450"/>
    </source>
</evidence>
<keyword evidence="3" id="KW-1185">Reference proteome</keyword>
<gene>
    <name evidence="2" type="ORF">MUY27_20075</name>
</gene>
<reference evidence="2" key="1">
    <citation type="submission" date="2022-04" db="EMBL/GenBank/DDBJ databases">
        <title>Mucilaginibacter sp. RS28 isolated from freshwater.</title>
        <authorList>
            <person name="Ko S.-R."/>
        </authorList>
    </citation>
    <scope>NUCLEOTIDE SEQUENCE</scope>
    <source>
        <strain evidence="2">RS28</strain>
    </source>
</reference>
<dbReference type="RefSeq" id="WP_245133208.1">
    <property type="nucleotide sequence ID" value="NZ_JALJEJ010000016.1"/>
</dbReference>
<evidence type="ECO:0000313" key="2">
    <source>
        <dbReference type="EMBL" id="MCJ8212025.1"/>
    </source>
</evidence>
<organism evidence="2 3">
    <name type="scientific">Mucilaginibacter straminoryzae</name>
    <dbReference type="NCBI Taxonomy" id="2932774"/>
    <lineage>
        <taxon>Bacteria</taxon>
        <taxon>Pseudomonadati</taxon>
        <taxon>Bacteroidota</taxon>
        <taxon>Sphingobacteriia</taxon>
        <taxon>Sphingobacteriales</taxon>
        <taxon>Sphingobacteriaceae</taxon>
        <taxon>Mucilaginibacter</taxon>
    </lineage>
</organism>